<reference evidence="1" key="1">
    <citation type="submission" date="2021-09" db="EMBL/GenBank/DDBJ databases">
        <title>Genomic analysis of Ralstonia spp.</title>
        <authorList>
            <person name="Aburjaile F."/>
            <person name="Ariute J.C."/>
            <person name="Pais A.K.L."/>
            <person name="Albuquerque G.M.R."/>
            <person name="Silva A.M.F."/>
            <person name="Brenig B."/>
            <person name="Azevedo V."/>
            <person name="Matiuzzi M."/>
            <person name="Ramos R."/>
            <person name="Goes-Neto A."/>
            <person name="Soares S."/>
            <person name="Iseppon A.M.B."/>
            <person name="Souza E."/>
            <person name="Gama M."/>
        </authorList>
    </citation>
    <scope>NUCLEOTIDE SEQUENCE</scope>
    <source>
        <strain evidence="1">CCRMRs91</strain>
    </source>
</reference>
<evidence type="ECO:0000313" key="2">
    <source>
        <dbReference type="Proteomes" id="UP001144050"/>
    </source>
</evidence>
<comment type="caution">
    <text evidence="1">The sequence shown here is derived from an EMBL/GenBank/DDBJ whole genome shotgun (WGS) entry which is preliminary data.</text>
</comment>
<proteinExistence type="predicted"/>
<gene>
    <name evidence="1" type="ORF">LBW59_13600</name>
</gene>
<evidence type="ECO:0000313" key="1">
    <source>
        <dbReference type="EMBL" id="MDB0571799.1"/>
    </source>
</evidence>
<name>A0AAW5ZQ64_RALSL</name>
<dbReference type="Proteomes" id="UP001144050">
    <property type="component" value="Unassembled WGS sequence"/>
</dbReference>
<dbReference type="EMBL" id="JAIVFG010000021">
    <property type="protein sequence ID" value="MDB0571799.1"/>
    <property type="molecule type" value="Genomic_DNA"/>
</dbReference>
<protein>
    <submittedName>
        <fullName evidence="1">Uncharacterized protein</fullName>
    </submittedName>
</protein>
<dbReference type="RefSeq" id="WP_271656708.1">
    <property type="nucleotide sequence ID" value="NZ_JAIVFG010000021.1"/>
</dbReference>
<accession>A0AAW5ZQ64</accession>
<sequence length="157" mass="17461">MYSIDLGEFRLDFESAIIWAPCDGTNYDWLNPDWADTPQQIEIVQGDGSASVIGLTGRFAQRGPHAVRILAPSIRTEQGVVEHLLRKAGPPELPWDIKRAAIKSQDFPWGTLLSLDYCVLGYAPGGTEYCLLPIGGPAISLDFLRLDWATVRIYRTQ</sequence>
<organism evidence="1 2">
    <name type="scientific">Ralstonia solanacearum</name>
    <name type="common">Pseudomonas solanacearum</name>
    <dbReference type="NCBI Taxonomy" id="305"/>
    <lineage>
        <taxon>Bacteria</taxon>
        <taxon>Pseudomonadati</taxon>
        <taxon>Pseudomonadota</taxon>
        <taxon>Betaproteobacteria</taxon>
        <taxon>Burkholderiales</taxon>
        <taxon>Burkholderiaceae</taxon>
        <taxon>Ralstonia</taxon>
        <taxon>Ralstonia solanacearum species complex</taxon>
    </lineage>
</organism>
<dbReference type="AlphaFoldDB" id="A0AAW5ZQ64"/>